<dbReference type="RefSeq" id="XP_028149639.1">
    <property type="nucleotide sequence ID" value="XM_028293838.1"/>
</dbReference>
<keyword evidence="4 5" id="KW-0539">Nucleus</keyword>
<protein>
    <submittedName>
        <fullName evidence="7">Homeobox protein MSH-B-like</fullName>
    </submittedName>
</protein>
<dbReference type="PANTHER" id="PTHR24338:SF0">
    <property type="entry name" value="MUSCLE SEGMENTATION HOMEOBOX"/>
    <property type="match status" value="1"/>
</dbReference>
<dbReference type="InterPro" id="IPR009057">
    <property type="entry name" value="Homeodomain-like_sf"/>
</dbReference>
<dbReference type="Gene3D" id="1.10.10.60">
    <property type="entry name" value="Homeodomain-like"/>
    <property type="match status" value="1"/>
</dbReference>
<keyword evidence="4 5" id="KW-0238">DNA-binding</keyword>
<dbReference type="InterPro" id="IPR001356">
    <property type="entry name" value="HD"/>
</dbReference>
<keyword evidence="4 5" id="KW-0371">Homeobox</keyword>
<dbReference type="PANTHER" id="PTHR24338">
    <property type="entry name" value="HOMEOBOX PROTEIN MSX"/>
    <property type="match status" value="1"/>
</dbReference>
<evidence type="ECO:0000259" key="6">
    <source>
        <dbReference type="PROSITE" id="PS50071"/>
    </source>
</evidence>
<dbReference type="Pfam" id="PF00046">
    <property type="entry name" value="Homeodomain"/>
    <property type="match status" value="1"/>
</dbReference>
<dbReference type="AlphaFoldDB" id="A0A6P7GIY9"/>
<gene>
    <name evidence="7" type="primary">LOC114343023</name>
</gene>
<name>A0A6P7GIY9_DIAVI</name>
<keyword evidence="2" id="KW-0217">Developmental protein</keyword>
<dbReference type="InterPro" id="IPR050674">
    <property type="entry name" value="Msh_Homeobox_Regulators"/>
</dbReference>
<comment type="similarity">
    <text evidence="3">Belongs to the Msh homeobox family.</text>
</comment>
<proteinExistence type="inferred from homology"/>
<accession>A0A6P7GIY9</accession>
<evidence type="ECO:0000256" key="3">
    <source>
        <dbReference type="ARBA" id="ARBA00038425"/>
    </source>
</evidence>
<evidence type="ECO:0000256" key="5">
    <source>
        <dbReference type="RuleBase" id="RU000682"/>
    </source>
</evidence>
<dbReference type="GO" id="GO:0000981">
    <property type="term" value="F:DNA-binding transcription factor activity, RNA polymerase II-specific"/>
    <property type="evidence" value="ECO:0007669"/>
    <property type="project" value="TreeGrafter"/>
</dbReference>
<evidence type="ECO:0000256" key="1">
    <source>
        <dbReference type="ARBA" id="ARBA00004123"/>
    </source>
</evidence>
<organism evidence="7">
    <name type="scientific">Diabrotica virgifera virgifera</name>
    <name type="common">western corn rootworm</name>
    <dbReference type="NCBI Taxonomy" id="50390"/>
    <lineage>
        <taxon>Eukaryota</taxon>
        <taxon>Metazoa</taxon>
        <taxon>Ecdysozoa</taxon>
        <taxon>Arthropoda</taxon>
        <taxon>Hexapoda</taxon>
        <taxon>Insecta</taxon>
        <taxon>Pterygota</taxon>
        <taxon>Neoptera</taxon>
        <taxon>Endopterygota</taxon>
        <taxon>Coleoptera</taxon>
        <taxon>Polyphaga</taxon>
        <taxon>Cucujiformia</taxon>
        <taxon>Chrysomeloidea</taxon>
        <taxon>Chrysomelidae</taxon>
        <taxon>Galerucinae</taxon>
        <taxon>Diabroticina</taxon>
        <taxon>Diabroticites</taxon>
        <taxon>Diabrotica</taxon>
    </lineage>
</organism>
<dbReference type="CDD" id="cd00086">
    <property type="entry name" value="homeodomain"/>
    <property type="match status" value="1"/>
</dbReference>
<comment type="subcellular location">
    <subcellularLocation>
        <location evidence="1 4 5">Nucleus</location>
    </subcellularLocation>
</comment>
<dbReference type="InParanoid" id="A0A6P7GIY9"/>
<dbReference type="GO" id="GO:0048598">
    <property type="term" value="P:embryonic morphogenesis"/>
    <property type="evidence" value="ECO:0007669"/>
    <property type="project" value="TreeGrafter"/>
</dbReference>
<evidence type="ECO:0000313" key="7">
    <source>
        <dbReference type="RefSeq" id="XP_028149639.1"/>
    </source>
</evidence>
<dbReference type="GO" id="GO:0000977">
    <property type="term" value="F:RNA polymerase II transcription regulatory region sequence-specific DNA binding"/>
    <property type="evidence" value="ECO:0007669"/>
    <property type="project" value="TreeGrafter"/>
</dbReference>
<sequence>MEDKGAVTKSHSDFSINHILNKAGVNLEHNTSPNRHGVNDLNTYSWLQCTRFCPPKVPRIQKKDPPQKRQLGRYPRIPFTNEQIATLEEKFQESPYLSSEEASNLSRKLQLADIKVKIWF</sequence>
<reference evidence="7" key="1">
    <citation type="submission" date="2025-08" db="UniProtKB">
        <authorList>
            <consortium name="RefSeq"/>
        </authorList>
    </citation>
    <scope>IDENTIFICATION</scope>
    <source>
        <tissue evidence="7">Whole insect</tissue>
    </source>
</reference>
<feature type="domain" description="Homeobox" evidence="6">
    <location>
        <begin position="70"/>
        <end position="120"/>
    </location>
</feature>
<dbReference type="GO" id="GO:0005634">
    <property type="term" value="C:nucleus"/>
    <property type="evidence" value="ECO:0007669"/>
    <property type="project" value="UniProtKB-SubCell"/>
</dbReference>
<evidence type="ECO:0000256" key="4">
    <source>
        <dbReference type="PROSITE-ProRule" id="PRU00108"/>
    </source>
</evidence>
<feature type="non-terminal residue" evidence="7">
    <location>
        <position position="120"/>
    </location>
</feature>
<evidence type="ECO:0000256" key="2">
    <source>
        <dbReference type="ARBA" id="ARBA00022473"/>
    </source>
</evidence>
<dbReference type="SUPFAM" id="SSF46689">
    <property type="entry name" value="Homeodomain-like"/>
    <property type="match status" value="1"/>
</dbReference>
<dbReference type="PROSITE" id="PS50071">
    <property type="entry name" value="HOMEOBOX_2"/>
    <property type="match status" value="1"/>
</dbReference>
<dbReference type="SMART" id="SM00389">
    <property type="entry name" value="HOX"/>
    <property type="match status" value="1"/>
</dbReference>